<organism evidence="1 2">
    <name type="scientific">Trichonephila clavipes</name>
    <name type="common">Golden silk orbweaver</name>
    <name type="synonym">Nephila clavipes</name>
    <dbReference type="NCBI Taxonomy" id="2585209"/>
    <lineage>
        <taxon>Eukaryota</taxon>
        <taxon>Metazoa</taxon>
        <taxon>Ecdysozoa</taxon>
        <taxon>Arthropoda</taxon>
        <taxon>Chelicerata</taxon>
        <taxon>Arachnida</taxon>
        <taxon>Araneae</taxon>
        <taxon>Araneomorphae</taxon>
        <taxon>Entelegynae</taxon>
        <taxon>Araneoidea</taxon>
        <taxon>Nephilidae</taxon>
        <taxon>Trichonephila</taxon>
    </lineage>
</organism>
<protein>
    <submittedName>
        <fullName evidence="1">Histone-lysine N-methyltransferase SETMAR</fullName>
    </submittedName>
</protein>
<accession>A0A8X6SLG8</accession>
<name>A0A8X6SLG8_TRICX</name>
<dbReference type="GO" id="GO:0003676">
    <property type="term" value="F:nucleic acid binding"/>
    <property type="evidence" value="ECO:0007669"/>
    <property type="project" value="InterPro"/>
</dbReference>
<comment type="caution">
    <text evidence="1">The sequence shown here is derived from an EMBL/GenBank/DDBJ whole genome shotgun (WGS) entry which is preliminary data.</text>
</comment>
<evidence type="ECO:0000313" key="2">
    <source>
        <dbReference type="Proteomes" id="UP000887159"/>
    </source>
</evidence>
<evidence type="ECO:0000313" key="1">
    <source>
        <dbReference type="EMBL" id="GFY13588.1"/>
    </source>
</evidence>
<sequence>MNKQKVSQPVPGKKKWVLQIEHPPYSPNLNPLVFFPFLRLKLSLKGKIYDNIPNIQRNVTRLLNSILKKDLSQSFQEINSRSQWCIVMGGDYFKGQ</sequence>
<dbReference type="Gene3D" id="3.30.420.10">
    <property type="entry name" value="Ribonuclease H-like superfamily/Ribonuclease H"/>
    <property type="match status" value="1"/>
</dbReference>
<dbReference type="InterPro" id="IPR036397">
    <property type="entry name" value="RNaseH_sf"/>
</dbReference>
<proteinExistence type="predicted"/>
<dbReference type="Proteomes" id="UP000887159">
    <property type="component" value="Unassembled WGS sequence"/>
</dbReference>
<dbReference type="EMBL" id="BMAU01021323">
    <property type="protein sequence ID" value="GFY13588.1"/>
    <property type="molecule type" value="Genomic_DNA"/>
</dbReference>
<gene>
    <name evidence="1" type="primary">NCL1_15344</name>
    <name evidence="1" type="ORF">TNCV_4959581</name>
</gene>
<keyword evidence="2" id="KW-1185">Reference proteome</keyword>
<reference evidence="1" key="1">
    <citation type="submission" date="2020-08" db="EMBL/GenBank/DDBJ databases">
        <title>Multicomponent nature underlies the extraordinary mechanical properties of spider dragline silk.</title>
        <authorList>
            <person name="Kono N."/>
            <person name="Nakamura H."/>
            <person name="Mori M."/>
            <person name="Yoshida Y."/>
            <person name="Ohtoshi R."/>
            <person name="Malay A.D."/>
            <person name="Moran D.A.P."/>
            <person name="Tomita M."/>
            <person name="Numata K."/>
            <person name="Arakawa K."/>
        </authorList>
    </citation>
    <scope>NUCLEOTIDE SEQUENCE</scope>
</reference>
<dbReference type="AlphaFoldDB" id="A0A8X6SLG8"/>